<proteinExistence type="predicted"/>
<dbReference type="AlphaFoldDB" id="A0A8A7KQ86"/>
<evidence type="ECO:0000259" key="1">
    <source>
        <dbReference type="Pfam" id="PF17131"/>
    </source>
</evidence>
<dbReference type="Gene3D" id="2.50.20.10">
    <property type="entry name" value="Lipoprotein localisation LolA/LolB/LppX"/>
    <property type="match status" value="1"/>
</dbReference>
<dbReference type="InterPro" id="IPR052944">
    <property type="entry name" value="Sporulation_related"/>
</dbReference>
<dbReference type="Proteomes" id="UP000665020">
    <property type="component" value="Chromosome"/>
</dbReference>
<dbReference type="CDD" id="cd16329">
    <property type="entry name" value="LolA_like"/>
    <property type="match status" value="1"/>
</dbReference>
<evidence type="ECO:0000313" key="2">
    <source>
        <dbReference type="EMBL" id="QTL99962.1"/>
    </source>
</evidence>
<dbReference type="PANTHER" id="PTHR37507">
    <property type="entry name" value="SPORULATION PROTEIN YDCC"/>
    <property type="match status" value="1"/>
</dbReference>
<dbReference type="KEGG" id="ifn:GM661_08855"/>
<organism evidence="2 3">
    <name type="scientific">Iocasia fonsfrigidae</name>
    <dbReference type="NCBI Taxonomy" id="2682810"/>
    <lineage>
        <taxon>Bacteria</taxon>
        <taxon>Bacillati</taxon>
        <taxon>Bacillota</taxon>
        <taxon>Clostridia</taxon>
        <taxon>Halanaerobiales</taxon>
        <taxon>Halanaerobiaceae</taxon>
        <taxon>Iocasia</taxon>
    </lineage>
</organism>
<keyword evidence="2" id="KW-0449">Lipoprotein</keyword>
<reference evidence="2" key="1">
    <citation type="submission" date="2019-12" db="EMBL/GenBank/DDBJ databases">
        <authorList>
            <person name="zhang j."/>
            <person name="sun C.M."/>
        </authorList>
    </citation>
    <scope>NUCLEOTIDE SEQUENCE</scope>
    <source>
        <strain evidence="2">NS-1</strain>
    </source>
</reference>
<dbReference type="PANTHER" id="PTHR37507:SF2">
    <property type="entry name" value="SPORULATION PROTEIN YDCC"/>
    <property type="match status" value="1"/>
</dbReference>
<sequence>MLIVNGNRKMSKTMESFIEGNNALSHFTNPRDRGTKFLKRGDDLWMFFPDAEDIVKISGHMLNQGMMGSDFSYQDMMESDKLTDLYNFELIGEEELHGRQCYVLEGIAKENKEVSYYRRRSWIDKERFIGLKEELYAQSGRLLKIMNVNRVEQIDDRWYPIESVMENKLRKNTSTDFIIKSIEFNPGIPAGTFSLENMQ</sequence>
<keyword evidence="3" id="KW-1185">Reference proteome</keyword>
<accession>A0A8A7KQ86</accession>
<evidence type="ECO:0000313" key="3">
    <source>
        <dbReference type="Proteomes" id="UP000665020"/>
    </source>
</evidence>
<dbReference type="EMBL" id="CP046640">
    <property type="protein sequence ID" value="QTL99962.1"/>
    <property type="molecule type" value="Genomic_DNA"/>
</dbReference>
<dbReference type="Pfam" id="PF17131">
    <property type="entry name" value="LolA_like"/>
    <property type="match status" value="1"/>
</dbReference>
<feature type="domain" description="Uncharacterized protein TP-0789" evidence="1">
    <location>
        <begin position="21"/>
        <end position="199"/>
    </location>
</feature>
<name>A0A8A7KQ86_9FIRM</name>
<dbReference type="InterPro" id="IPR033399">
    <property type="entry name" value="TP_0789-like"/>
</dbReference>
<protein>
    <submittedName>
        <fullName evidence="2">Outer membrane lipoprotein-sorting protein</fullName>
    </submittedName>
</protein>
<gene>
    <name evidence="2" type="ORF">GM661_08855</name>
</gene>